<dbReference type="EMBL" id="BGZK01000210">
    <property type="protein sequence ID" value="GBP28666.1"/>
    <property type="molecule type" value="Genomic_DNA"/>
</dbReference>
<proteinExistence type="predicted"/>
<dbReference type="Proteomes" id="UP000299102">
    <property type="component" value="Unassembled WGS sequence"/>
</dbReference>
<reference evidence="2 3" key="1">
    <citation type="journal article" date="2019" name="Commun. Biol.">
        <title>The bagworm genome reveals a unique fibroin gene that provides high tensile strength.</title>
        <authorList>
            <person name="Kono N."/>
            <person name="Nakamura H."/>
            <person name="Ohtoshi R."/>
            <person name="Tomita M."/>
            <person name="Numata K."/>
            <person name="Arakawa K."/>
        </authorList>
    </citation>
    <scope>NUCLEOTIDE SEQUENCE [LARGE SCALE GENOMIC DNA]</scope>
</reference>
<dbReference type="AlphaFoldDB" id="A0A4C1URR5"/>
<comment type="caution">
    <text evidence="2">The sequence shown here is derived from an EMBL/GenBank/DDBJ whole genome shotgun (WGS) entry which is preliminary data.</text>
</comment>
<evidence type="ECO:0000313" key="3">
    <source>
        <dbReference type="Proteomes" id="UP000299102"/>
    </source>
</evidence>
<accession>A0A4C1URR5</accession>
<sequence length="105" mass="12077">MKIQSNIGEEIQDKQNVGNNDKNNYLISPANIVRSGHIATINADELNYLWGGIPHGDQNRGRDQDRLHETWVLINIQLLRIDVISAVCYSNARLMMMFQEKIRLD</sequence>
<gene>
    <name evidence="2" type="ORF">EVAR_19707_1</name>
</gene>
<evidence type="ECO:0000256" key="1">
    <source>
        <dbReference type="SAM" id="MobiDB-lite"/>
    </source>
</evidence>
<feature type="region of interest" description="Disordered" evidence="1">
    <location>
        <begin position="1"/>
        <end position="21"/>
    </location>
</feature>
<organism evidence="2 3">
    <name type="scientific">Eumeta variegata</name>
    <name type="common">Bagworm moth</name>
    <name type="synonym">Eumeta japonica</name>
    <dbReference type="NCBI Taxonomy" id="151549"/>
    <lineage>
        <taxon>Eukaryota</taxon>
        <taxon>Metazoa</taxon>
        <taxon>Ecdysozoa</taxon>
        <taxon>Arthropoda</taxon>
        <taxon>Hexapoda</taxon>
        <taxon>Insecta</taxon>
        <taxon>Pterygota</taxon>
        <taxon>Neoptera</taxon>
        <taxon>Endopterygota</taxon>
        <taxon>Lepidoptera</taxon>
        <taxon>Glossata</taxon>
        <taxon>Ditrysia</taxon>
        <taxon>Tineoidea</taxon>
        <taxon>Psychidae</taxon>
        <taxon>Oiketicinae</taxon>
        <taxon>Eumeta</taxon>
    </lineage>
</organism>
<name>A0A4C1URR5_EUMVA</name>
<keyword evidence="3" id="KW-1185">Reference proteome</keyword>
<evidence type="ECO:0000313" key="2">
    <source>
        <dbReference type="EMBL" id="GBP28666.1"/>
    </source>
</evidence>
<protein>
    <submittedName>
        <fullName evidence="2">Uncharacterized protein</fullName>
    </submittedName>
</protein>